<dbReference type="InterPro" id="IPR036278">
    <property type="entry name" value="Sialidase_sf"/>
</dbReference>
<sequence precursor="true">MTATSRIVPLAALIAATLAAPTARGDGPGPQPKAEGYRGIWYFNQPSGDEYKYKYSGGFATYPQQHIPIAIYSEEADITFFVFGGRPEGEDTLLMMIGAYDHATGTVPRPTILLDKQTTDAHDNPVLSIDDEGHLWVFSNAHGTGRPAFIHRSVRPFDIDEFEQVEQTNFSYGQPWHLGDDGFLFLHTRYRGGRRVLHWMASDDGRSWSEPRPLASMELGHYQISAPHGGTVGTAFNMHPEPVGLNARTNLYYVQTADAGRSWTTVEGTPVEPPMTDPAGPGLVHDYRGEGMLVYLKDLRYDAEGRPVILYLTSEGYESGPDNGPRTWRTAHWTGSAWRIRPVTTSDHNYDFGSLYVEPDGTWRLIAPTDPGPQPFGTGGEVVMWTSGDEGESWDRVKALTPESEYNHTYVRRPVDAHPGFYALWADGHARQPSPSRLYFTDREGSRVWRLPGRIDGDRARPEVVRWGEGG</sequence>
<protein>
    <recommendedName>
        <fullName evidence="4">BNR/Asp-box repeat protein</fullName>
    </recommendedName>
</protein>
<organism evidence="2 3">
    <name type="scientific">Tautonia plasticadhaerens</name>
    <dbReference type="NCBI Taxonomy" id="2527974"/>
    <lineage>
        <taxon>Bacteria</taxon>
        <taxon>Pseudomonadati</taxon>
        <taxon>Planctomycetota</taxon>
        <taxon>Planctomycetia</taxon>
        <taxon>Isosphaerales</taxon>
        <taxon>Isosphaeraceae</taxon>
        <taxon>Tautonia</taxon>
    </lineage>
</organism>
<proteinExistence type="predicted"/>
<feature type="signal peptide" evidence="1">
    <location>
        <begin position="1"/>
        <end position="25"/>
    </location>
</feature>
<dbReference type="RefSeq" id="WP_145270468.1">
    <property type="nucleotide sequence ID" value="NZ_CP036426.1"/>
</dbReference>
<dbReference type="KEGG" id="tpla:ElP_30060"/>
<accession>A0A518H2P5</accession>
<dbReference type="Gene3D" id="2.130.10.10">
    <property type="entry name" value="YVTN repeat-like/Quinoprotein amine dehydrogenase"/>
    <property type="match status" value="1"/>
</dbReference>
<reference evidence="2 3" key="1">
    <citation type="submission" date="2019-02" db="EMBL/GenBank/DDBJ databases">
        <title>Deep-cultivation of Planctomycetes and their phenomic and genomic characterization uncovers novel biology.</title>
        <authorList>
            <person name="Wiegand S."/>
            <person name="Jogler M."/>
            <person name="Boedeker C."/>
            <person name="Pinto D."/>
            <person name="Vollmers J."/>
            <person name="Rivas-Marin E."/>
            <person name="Kohn T."/>
            <person name="Peeters S.H."/>
            <person name="Heuer A."/>
            <person name="Rast P."/>
            <person name="Oberbeckmann S."/>
            <person name="Bunk B."/>
            <person name="Jeske O."/>
            <person name="Meyerdierks A."/>
            <person name="Storesund J.E."/>
            <person name="Kallscheuer N."/>
            <person name="Luecker S."/>
            <person name="Lage O.M."/>
            <person name="Pohl T."/>
            <person name="Merkel B.J."/>
            <person name="Hornburger P."/>
            <person name="Mueller R.-W."/>
            <person name="Bruemmer F."/>
            <person name="Labrenz M."/>
            <person name="Spormann A.M."/>
            <person name="Op den Camp H."/>
            <person name="Overmann J."/>
            <person name="Amann R."/>
            <person name="Jetten M.S.M."/>
            <person name="Mascher T."/>
            <person name="Medema M.H."/>
            <person name="Devos D.P."/>
            <person name="Kaster A.-K."/>
            <person name="Ovreas L."/>
            <person name="Rohde M."/>
            <person name="Galperin M.Y."/>
            <person name="Jogler C."/>
        </authorList>
    </citation>
    <scope>NUCLEOTIDE SEQUENCE [LARGE SCALE GENOMIC DNA]</scope>
    <source>
        <strain evidence="2 3">ElP</strain>
    </source>
</reference>
<name>A0A518H2P5_9BACT</name>
<dbReference type="OrthoDB" id="248306at2"/>
<feature type="chain" id="PRO_5022188008" description="BNR/Asp-box repeat protein" evidence="1">
    <location>
        <begin position="26"/>
        <end position="471"/>
    </location>
</feature>
<dbReference type="EMBL" id="CP036426">
    <property type="protein sequence ID" value="QDV35104.1"/>
    <property type="molecule type" value="Genomic_DNA"/>
</dbReference>
<evidence type="ECO:0000313" key="3">
    <source>
        <dbReference type="Proteomes" id="UP000317835"/>
    </source>
</evidence>
<evidence type="ECO:0000313" key="2">
    <source>
        <dbReference type="EMBL" id="QDV35104.1"/>
    </source>
</evidence>
<evidence type="ECO:0008006" key="4">
    <source>
        <dbReference type="Google" id="ProtNLM"/>
    </source>
</evidence>
<dbReference type="Pfam" id="PF15892">
    <property type="entry name" value="BNR_4"/>
    <property type="match status" value="1"/>
</dbReference>
<dbReference type="Proteomes" id="UP000317835">
    <property type="component" value="Chromosome"/>
</dbReference>
<keyword evidence="1" id="KW-0732">Signal</keyword>
<dbReference type="AlphaFoldDB" id="A0A518H2P5"/>
<dbReference type="InterPro" id="IPR015943">
    <property type="entry name" value="WD40/YVTN_repeat-like_dom_sf"/>
</dbReference>
<keyword evidence="3" id="KW-1185">Reference proteome</keyword>
<evidence type="ECO:0000256" key="1">
    <source>
        <dbReference type="SAM" id="SignalP"/>
    </source>
</evidence>
<gene>
    <name evidence="2" type="ORF">ElP_30060</name>
</gene>
<dbReference type="SUPFAM" id="SSF50939">
    <property type="entry name" value="Sialidases"/>
    <property type="match status" value="1"/>
</dbReference>